<reference evidence="7" key="1">
    <citation type="submission" date="2024-06" db="EMBL/GenBank/DDBJ databases">
        <authorList>
            <person name="Liu X."/>
            <person name="Lenzi L."/>
            <person name="Haldenby T S."/>
            <person name="Uol C."/>
        </authorList>
    </citation>
    <scope>NUCLEOTIDE SEQUENCE</scope>
</reference>
<organism evidence="7 8">
    <name type="scientific">Calicophoron daubneyi</name>
    <name type="common">Rumen fluke</name>
    <name type="synonym">Paramphistomum daubneyi</name>
    <dbReference type="NCBI Taxonomy" id="300641"/>
    <lineage>
        <taxon>Eukaryota</taxon>
        <taxon>Metazoa</taxon>
        <taxon>Spiralia</taxon>
        <taxon>Lophotrochozoa</taxon>
        <taxon>Platyhelminthes</taxon>
        <taxon>Trematoda</taxon>
        <taxon>Digenea</taxon>
        <taxon>Plagiorchiida</taxon>
        <taxon>Pronocephalata</taxon>
        <taxon>Paramphistomoidea</taxon>
        <taxon>Paramphistomidae</taxon>
        <taxon>Calicophoron</taxon>
    </lineage>
</organism>
<dbReference type="InterPro" id="IPR007110">
    <property type="entry name" value="Ig-like_dom"/>
</dbReference>
<keyword evidence="3" id="KW-1015">Disulfide bond</keyword>
<name>A0AAV2TJ44_CALDB</name>
<dbReference type="SMART" id="SM00408">
    <property type="entry name" value="IGc2"/>
    <property type="match status" value="2"/>
</dbReference>
<dbReference type="SMART" id="SM00409">
    <property type="entry name" value="IG"/>
    <property type="match status" value="2"/>
</dbReference>
<dbReference type="AlphaFoldDB" id="A0AAV2TJ44"/>
<dbReference type="InterPro" id="IPR036179">
    <property type="entry name" value="Ig-like_dom_sf"/>
</dbReference>
<keyword evidence="4" id="KW-0325">Glycoprotein</keyword>
<sequence length="1092" mass="120975">MKQTGRRQQCKLAKLSQSLMGGERFISDIWQKSAPFESSEVSRSLPSPQDWQGLVYFVDLWLVVFANCKPGPNGQFVGVQLAGPPNVTAPLGTDVQFICCGGYKWTYESDGGYQSREIGSHPDAAGAPEKQQPDAGILLTPELNQDKTTAKTQTTVYTMHDDKGRLILTINNAGVHDMGHYRCHGHSGEVDAFLVVTAERYSNDSEQSTVVARGSVLKRYLMFPSNNDEQVIIQCPVKGTQTIQMWMWREPILPTSKEYAQVPEGKLPSRMVTANRPGSPGGKYVEIGPNLAWAKILDPLSPEAPRKLWCQFEVPSAWTNAEPIDAYYELDWELYAPITPKIYILPVDVQEDVTLGISELPKTGLGKALGGSQTPWDEEYLTDPSTLMNEIEKAQLLRQSGQRQILLEQRPARLVCQFRPVEDVNSGQGQAHKFPLQQVYWYRDDQPIHVPPFHVDNSLVATKGISILNVRAYPALFEAGQKSTDKPNGRSQDPIEKITCTVISQVKDKPLYKVTTNSSLEVEVVLFPRIINKELLSTERSVDDAVKLTCTAIANGPPEMQFEFNPKGKSEKQDVPEWYPVLPRSGLNLRRLKADASNPTVERLVLDISDLRRTDHGLYRCSVWNQAGRAQAIGQVLVRSSPEVDVIPFESNYFVGHKPWKASCHVTGYPLASAATGNLQTKSTETKAPELNEIVTQPTTTLSETGLKPVQMKIFAPDWQPMDRVEVTLVDYVANEFLGINATYEVQMSQRLGSEAVVRCEYTHTDQQKYNSDVFLHEATRPTGPNISVLCVGPRAVVFGVTNPRAGPGSPPTERIVTQKIMFAPAKIYHSAPKPASMLVYLDSEGQPSASPTNVTTTDGEPHVTLASGSVARPHTAVIPVTGLMADAEYVFEWTSGNVFGLTVMVQFTLSTTKLEEPPNIKNIVFLKPTTEYIRFSVFLADPCPYSGGGRAELSDMLVRYRAAEPNTTDTSSYVGVGEWSEMQTCKNLEMVNDVGSAESNGKEADDQLGINWAGDVPLPCELPVKDPQETYEIQVATRNRFEKSNWYTSMYQPAKTVLSASLCYPPCGSVRLTFGSLVFFITCLLHLLRCT</sequence>
<keyword evidence="5" id="KW-0393">Immunoglobulin domain</keyword>
<evidence type="ECO:0000256" key="1">
    <source>
        <dbReference type="ARBA" id="ARBA00004479"/>
    </source>
</evidence>
<evidence type="ECO:0000313" key="7">
    <source>
        <dbReference type="EMBL" id="CAL5136234.1"/>
    </source>
</evidence>
<dbReference type="GO" id="GO:0050839">
    <property type="term" value="F:cell adhesion molecule binding"/>
    <property type="evidence" value="ECO:0007669"/>
    <property type="project" value="TreeGrafter"/>
</dbReference>
<evidence type="ECO:0000259" key="6">
    <source>
        <dbReference type="PROSITE" id="PS50835"/>
    </source>
</evidence>
<evidence type="ECO:0000256" key="5">
    <source>
        <dbReference type="ARBA" id="ARBA00023319"/>
    </source>
</evidence>
<dbReference type="PANTHER" id="PTHR11640">
    <property type="entry name" value="NEPHRIN"/>
    <property type="match status" value="1"/>
</dbReference>
<evidence type="ECO:0000256" key="4">
    <source>
        <dbReference type="ARBA" id="ARBA00023180"/>
    </source>
</evidence>
<dbReference type="SUPFAM" id="SSF48726">
    <property type="entry name" value="Immunoglobulin"/>
    <property type="match status" value="2"/>
</dbReference>
<dbReference type="InterPro" id="IPR003599">
    <property type="entry name" value="Ig_sub"/>
</dbReference>
<proteinExistence type="predicted"/>
<keyword evidence="2" id="KW-0472">Membrane</keyword>
<gene>
    <name evidence="7" type="ORF">CDAUBV1_LOCUS10305</name>
</gene>
<dbReference type="InterPro" id="IPR013783">
    <property type="entry name" value="Ig-like_fold"/>
</dbReference>
<dbReference type="GO" id="GO:0005886">
    <property type="term" value="C:plasma membrane"/>
    <property type="evidence" value="ECO:0007669"/>
    <property type="project" value="TreeGrafter"/>
</dbReference>
<evidence type="ECO:0000256" key="2">
    <source>
        <dbReference type="ARBA" id="ARBA00023136"/>
    </source>
</evidence>
<dbReference type="GO" id="GO:0098609">
    <property type="term" value="P:cell-cell adhesion"/>
    <property type="evidence" value="ECO:0007669"/>
    <property type="project" value="TreeGrafter"/>
</dbReference>
<evidence type="ECO:0000256" key="3">
    <source>
        <dbReference type="ARBA" id="ARBA00023157"/>
    </source>
</evidence>
<dbReference type="GO" id="GO:0005911">
    <property type="term" value="C:cell-cell junction"/>
    <property type="evidence" value="ECO:0007669"/>
    <property type="project" value="TreeGrafter"/>
</dbReference>
<dbReference type="PROSITE" id="PS50835">
    <property type="entry name" value="IG_LIKE"/>
    <property type="match status" value="1"/>
</dbReference>
<accession>A0AAV2TJ44</accession>
<dbReference type="InterPro" id="IPR003598">
    <property type="entry name" value="Ig_sub2"/>
</dbReference>
<feature type="domain" description="Ig-like" evidence="6">
    <location>
        <begin position="528"/>
        <end position="639"/>
    </location>
</feature>
<dbReference type="Gene3D" id="2.60.40.10">
    <property type="entry name" value="Immunoglobulins"/>
    <property type="match status" value="1"/>
</dbReference>
<comment type="caution">
    <text evidence="7">The sequence shown here is derived from an EMBL/GenBank/DDBJ whole genome shotgun (WGS) entry which is preliminary data.</text>
</comment>
<dbReference type="EMBL" id="CAXLJL010000290">
    <property type="protein sequence ID" value="CAL5136234.1"/>
    <property type="molecule type" value="Genomic_DNA"/>
</dbReference>
<protein>
    <recommendedName>
        <fullName evidence="6">Ig-like domain-containing protein</fullName>
    </recommendedName>
</protein>
<evidence type="ECO:0000313" key="8">
    <source>
        <dbReference type="Proteomes" id="UP001497525"/>
    </source>
</evidence>
<dbReference type="InterPro" id="IPR051275">
    <property type="entry name" value="Cell_adhesion_signaling"/>
</dbReference>
<dbReference type="Proteomes" id="UP001497525">
    <property type="component" value="Unassembled WGS sequence"/>
</dbReference>
<comment type="subcellular location">
    <subcellularLocation>
        <location evidence="1">Membrane</location>
        <topology evidence="1">Single-pass type I membrane protein</topology>
    </subcellularLocation>
</comment>
<dbReference type="PANTHER" id="PTHR11640:SF164">
    <property type="entry name" value="MAM DOMAIN-CONTAINING GLYCOSYLPHOSPHATIDYLINOSITOL ANCHOR PROTEIN 1"/>
    <property type="match status" value="1"/>
</dbReference>